<reference evidence="1" key="1">
    <citation type="submission" date="2020-11" db="EMBL/GenBank/DDBJ databases">
        <authorList>
            <person name="Whitehead M."/>
        </authorList>
    </citation>
    <scope>NUCLEOTIDE SEQUENCE</scope>
    <source>
        <strain evidence="1">EGII</strain>
    </source>
</reference>
<evidence type="ECO:0000313" key="2">
    <source>
        <dbReference type="Proteomes" id="UP000606786"/>
    </source>
</evidence>
<comment type="caution">
    <text evidence="1">The sequence shown here is derived from an EMBL/GenBank/DDBJ whole genome shotgun (WGS) entry which is preliminary data.</text>
</comment>
<protein>
    <submittedName>
        <fullName evidence="1">(Mediterranean fruit fly) hypothetical protein</fullName>
    </submittedName>
</protein>
<evidence type="ECO:0000313" key="1">
    <source>
        <dbReference type="EMBL" id="CAD7001055.1"/>
    </source>
</evidence>
<sequence>MQSSQPSQTLSSHRLQNPPYHPEICTVKLHLLPDKFDEVTYSIVINAKHILSSLLIQLENESVVMEKLEFNFGRPELLIKVHIQKIQDFPPVYEGRFEQVLGLSNKSPFTKSNAIGVASFEAVCFRTI</sequence>
<dbReference type="AlphaFoldDB" id="A0A811USY2"/>
<dbReference type="EMBL" id="CAJHJT010000023">
    <property type="protein sequence ID" value="CAD7001055.1"/>
    <property type="molecule type" value="Genomic_DNA"/>
</dbReference>
<gene>
    <name evidence="1" type="ORF">CCAP1982_LOCUS9527</name>
</gene>
<name>A0A811USY2_CERCA</name>
<keyword evidence="2" id="KW-1185">Reference proteome</keyword>
<accession>A0A811USY2</accession>
<dbReference type="Proteomes" id="UP000606786">
    <property type="component" value="Unassembled WGS sequence"/>
</dbReference>
<proteinExistence type="predicted"/>
<organism evidence="1 2">
    <name type="scientific">Ceratitis capitata</name>
    <name type="common">Mediterranean fruit fly</name>
    <name type="synonym">Tephritis capitata</name>
    <dbReference type="NCBI Taxonomy" id="7213"/>
    <lineage>
        <taxon>Eukaryota</taxon>
        <taxon>Metazoa</taxon>
        <taxon>Ecdysozoa</taxon>
        <taxon>Arthropoda</taxon>
        <taxon>Hexapoda</taxon>
        <taxon>Insecta</taxon>
        <taxon>Pterygota</taxon>
        <taxon>Neoptera</taxon>
        <taxon>Endopterygota</taxon>
        <taxon>Diptera</taxon>
        <taxon>Brachycera</taxon>
        <taxon>Muscomorpha</taxon>
        <taxon>Tephritoidea</taxon>
        <taxon>Tephritidae</taxon>
        <taxon>Ceratitis</taxon>
        <taxon>Ceratitis</taxon>
    </lineage>
</organism>